<proteinExistence type="predicted"/>
<keyword evidence="4" id="KW-1185">Reference proteome</keyword>
<dbReference type="InterPro" id="IPR055811">
    <property type="entry name" value="DUF7387"/>
</dbReference>
<evidence type="ECO:0000313" key="1">
    <source>
        <dbReference type="EMBL" id="RDI71979.1"/>
    </source>
</evidence>
<dbReference type="EMBL" id="FNKQ01000001">
    <property type="protein sequence ID" value="SDQ04591.1"/>
    <property type="molecule type" value="Genomic_DNA"/>
</dbReference>
<dbReference type="Gene3D" id="3.30.160.250">
    <property type="match status" value="1"/>
</dbReference>
<dbReference type="Pfam" id="PF24113">
    <property type="entry name" value="DUF7387"/>
    <property type="match status" value="1"/>
</dbReference>
<dbReference type="EMBL" id="QQST01000001">
    <property type="protein sequence ID" value="RDI71979.1"/>
    <property type="molecule type" value="Genomic_DNA"/>
</dbReference>
<sequence>MSEAHTSDGEDHVILTYEDGIYVAEDPETGVASQGSTRPEALTNLAEAIELHLSPIPDDVEDDLEPSSAPWL</sequence>
<dbReference type="RefSeq" id="WP_092531345.1">
    <property type="nucleotide sequence ID" value="NZ_FNKQ01000001.1"/>
</dbReference>
<gene>
    <name evidence="1" type="ORF">DWB78_09735</name>
    <name evidence="2" type="ORF">SAMN05216278_0049</name>
</gene>
<dbReference type="Proteomes" id="UP000199289">
    <property type="component" value="Unassembled WGS sequence"/>
</dbReference>
<reference evidence="3" key="1">
    <citation type="submission" date="2016-10" db="EMBL/GenBank/DDBJ databases">
        <authorList>
            <person name="Varghese N."/>
            <person name="Submissions S."/>
        </authorList>
    </citation>
    <scope>NUCLEOTIDE SEQUENCE [LARGE SCALE GENOMIC DNA]</scope>
    <source>
        <strain evidence="3">CGMCC 1.12397</strain>
    </source>
</reference>
<protein>
    <submittedName>
        <fullName evidence="1">Type II toxin-antitoxin system HicB family antitoxin</fullName>
    </submittedName>
</protein>
<dbReference type="SUPFAM" id="SSF143100">
    <property type="entry name" value="TTHA1013/TTHA0281-like"/>
    <property type="match status" value="1"/>
</dbReference>
<reference evidence="2" key="2">
    <citation type="submission" date="2016-10" db="EMBL/GenBank/DDBJ databases">
        <authorList>
            <person name="de Groot N.N."/>
        </authorList>
    </citation>
    <scope>NUCLEOTIDE SEQUENCE [LARGE SCALE GENOMIC DNA]</scope>
    <source>
        <strain evidence="2">CGMCC 1.12397</strain>
    </source>
</reference>
<organism evidence="2 3">
    <name type="scientific">Halopelagius longus</name>
    <dbReference type="NCBI Taxonomy" id="1236180"/>
    <lineage>
        <taxon>Archaea</taxon>
        <taxon>Methanobacteriati</taxon>
        <taxon>Methanobacteriota</taxon>
        <taxon>Stenosarchaea group</taxon>
        <taxon>Halobacteria</taxon>
        <taxon>Halobacteriales</taxon>
        <taxon>Haloferacaceae</taxon>
    </lineage>
</organism>
<dbReference type="OrthoDB" id="201961at2157"/>
<dbReference type="Proteomes" id="UP000255421">
    <property type="component" value="Unassembled WGS sequence"/>
</dbReference>
<reference evidence="1 4" key="3">
    <citation type="submission" date="2018-07" db="EMBL/GenBank/DDBJ databases">
        <title>Genome sequence of extremly halophilic archaeon Halopelagius longus strain BC12-B1.</title>
        <authorList>
            <person name="Zhang X."/>
        </authorList>
    </citation>
    <scope>NUCLEOTIDE SEQUENCE [LARGE SCALE GENOMIC DNA]</scope>
    <source>
        <strain evidence="1 4">BC12-B1</strain>
    </source>
</reference>
<dbReference type="InterPro" id="IPR035069">
    <property type="entry name" value="TTHA1013/TTHA0281-like"/>
</dbReference>
<dbReference type="AlphaFoldDB" id="A0A1H0XP33"/>
<accession>A0A1H0XP33</accession>
<evidence type="ECO:0000313" key="3">
    <source>
        <dbReference type="Proteomes" id="UP000199289"/>
    </source>
</evidence>
<name>A0A1H0XP33_9EURY</name>
<evidence type="ECO:0000313" key="4">
    <source>
        <dbReference type="Proteomes" id="UP000255421"/>
    </source>
</evidence>
<evidence type="ECO:0000313" key="2">
    <source>
        <dbReference type="EMBL" id="SDQ04591.1"/>
    </source>
</evidence>